<proteinExistence type="predicted"/>
<feature type="region of interest" description="Disordered" evidence="1">
    <location>
        <begin position="1"/>
        <end position="107"/>
    </location>
</feature>
<evidence type="ECO:0000313" key="2">
    <source>
        <dbReference type="EMBL" id="KHN10338.1"/>
    </source>
</evidence>
<dbReference type="Proteomes" id="UP000053555">
    <property type="component" value="Unassembled WGS sequence"/>
</dbReference>
<accession>A0A0B2PRJ2</accession>
<name>A0A0B2PRJ2_GLYSO</name>
<sequence length="107" mass="10818">MSKAHKPSNKATPHDPTPARVELVPADPQSPVVNPSSFPELEAAPPSPPLIIISDSPYGETTAPPDSPAGEAADPPDSPVGGAANLSDSSSGEVVALTDSLVSPFDR</sequence>
<reference evidence="2" key="1">
    <citation type="submission" date="2014-07" db="EMBL/GenBank/DDBJ databases">
        <title>Identification of a novel salt tolerance gene in wild soybean by whole-genome sequencing.</title>
        <authorList>
            <person name="Lam H.-M."/>
            <person name="Qi X."/>
            <person name="Li M.-W."/>
            <person name="Liu X."/>
            <person name="Xie M."/>
            <person name="Ni M."/>
            <person name="Xu X."/>
        </authorList>
    </citation>
    <scope>NUCLEOTIDE SEQUENCE [LARGE SCALE GENOMIC DNA]</scope>
    <source>
        <tissue evidence="2">Root</tissue>
    </source>
</reference>
<dbReference type="AlphaFoldDB" id="A0A0B2PRJ2"/>
<dbReference type="EMBL" id="KN664690">
    <property type="protein sequence ID" value="KHN10338.1"/>
    <property type="molecule type" value="Genomic_DNA"/>
</dbReference>
<evidence type="ECO:0000256" key="1">
    <source>
        <dbReference type="SAM" id="MobiDB-lite"/>
    </source>
</evidence>
<gene>
    <name evidence="2" type="ORF">glysoja_048458</name>
</gene>
<feature type="compositionally biased region" description="Low complexity" evidence="1">
    <location>
        <begin position="35"/>
        <end position="57"/>
    </location>
</feature>
<protein>
    <submittedName>
        <fullName evidence="2">Uncharacterized protein</fullName>
    </submittedName>
</protein>
<organism evidence="2">
    <name type="scientific">Glycine soja</name>
    <name type="common">Wild soybean</name>
    <dbReference type="NCBI Taxonomy" id="3848"/>
    <lineage>
        <taxon>Eukaryota</taxon>
        <taxon>Viridiplantae</taxon>
        <taxon>Streptophyta</taxon>
        <taxon>Embryophyta</taxon>
        <taxon>Tracheophyta</taxon>
        <taxon>Spermatophyta</taxon>
        <taxon>Magnoliopsida</taxon>
        <taxon>eudicotyledons</taxon>
        <taxon>Gunneridae</taxon>
        <taxon>Pentapetalae</taxon>
        <taxon>rosids</taxon>
        <taxon>fabids</taxon>
        <taxon>Fabales</taxon>
        <taxon>Fabaceae</taxon>
        <taxon>Papilionoideae</taxon>
        <taxon>50 kb inversion clade</taxon>
        <taxon>NPAAA clade</taxon>
        <taxon>indigoferoid/millettioid clade</taxon>
        <taxon>Phaseoleae</taxon>
        <taxon>Glycine</taxon>
        <taxon>Glycine subgen. Soja</taxon>
    </lineage>
</organism>